<proteinExistence type="predicted"/>
<dbReference type="EMBL" id="FQ312004">
    <property type="protein sequence ID" value="CBW24222.1"/>
    <property type="molecule type" value="Genomic_DNA"/>
</dbReference>
<dbReference type="HOGENOM" id="CLU_212499_0_0_10"/>
<reference evidence="1 2" key="1">
    <citation type="journal article" date="2010" name="Microbiology">
        <title>Twenty-eight divergent polysaccharide loci specifying within- and amongst-strain capsule diversity in three strains of Bacteroides fragilis.</title>
        <authorList>
            <person name="Patrick S."/>
            <person name="Blakely G.W."/>
            <person name="Houston S."/>
            <person name="Moore J."/>
            <person name="Abratt V.R."/>
            <person name="Bertalan M."/>
            <person name="Cerdeno-Tarraga A.M."/>
            <person name="Quail M.A."/>
            <person name="Corton N."/>
            <person name="Corton C."/>
            <person name="Bignell A."/>
            <person name="Barron A."/>
            <person name="Clark L."/>
            <person name="Bentley S.D."/>
            <person name="Parkhill J."/>
        </authorList>
    </citation>
    <scope>NUCLEOTIDE SEQUENCE [LARGE SCALE GENOMIC DNA]</scope>
    <source>
        <strain evidence="1 2">638R</strain>
    </source>
</reference>
<dbReference type="AlphaFoldDB" id="E1WMW4"/>
<gene>
    <name evidence="1" type="ordered locus">BF638R_3773</name>
</gene>
<name>E1WMW4_BACF6</name>
<evidence type="ECO:0000313" key="2">
    <source>
        <dbReference type="Proteomes" id="UP000008560"/>
    </source>
</evidence>
<evidence type="ECO:0000313" key="1">
    <source>
        <dbReference type="EMBL" id="CBW24222.1"/>
    </source>
</evidence>
<protein>
    <submittedName>
        <fullName evidence="1">Uncharacterized protein</fullName>
    </submittedName>
</protein>
<sequence>METFVAVIRDPINMYSNSGFERFFFRYKFEALSNKKSIQSFCFRNKVSYDFFEKW</sequence>
<accession>E1WMW4</accession>
<dbReference type="Proteomes" id="UP000008560">
    <property type="component" value="Chromosome"/>
</dbReference>
<dbReference type="KEGG" id="bfg:BF638R_3773"/>
<organism evidence="1 2">
    <name type="scientific">Bacteroides fragilis (strain 638R)</name>
    <dbReference type="NCBI Taxonomy" id="862962"/>
    <lineage>
        <taxon>Bacteria</taxon>
        <taxon>Pseudomonadati</taxon>
        <taxon>Bacteroidota</taxon>
        <taxon>Bacteroidia</taxon>
        <taxon>Bacteroidales</taxon>
        <taxon>Bacteroidaceae</taxon>
        <taxon>Bacteroides</taxon>
    </lineage>
</organism>